<accession>A0A124EPR4</accession>
<keyword evidence="3" id="KW-0804">Transcription</keyword>
<organism evidence="6 7">
    <name type="scientific">Mycobacterium lehmannii</name>
    <dbReference type="NCBI Taxonomy" id="2048550"/>
    <lineage>
        <taxon>Bacteria</taxon>
        <taxon>Bacillati</taxon>
        <taxon>Actinomycetota</taxon>
        <taxon>Actinomycetes</taxon>
        <taxon>Mycobacteriales</taxon>
        <taxon>Mycobacteriaceae</taxon>
        <taxon>Mycobacterium</taxon>
    </lineage>
</organism>
<feature type="DNA-binding region" description="H-T-H motif" evidence="4">
    <location>
        <begin position="31"/>
        <end position="50"/>
    </location>
</feature>
<feature type="domain" description="HTH tetR-type" evidence="5">
    <location>
        <begin position="8"/>
        <end position="68"/>
    </location>
</feature>
<dbReference type="InterPro" id="IPR036271">
    <property type="entry name" value="Tet_transcr_reg_TetR-rel_C_sf"/>
</dbReference>
<dbReference type="PROSITE" id="PS50977">
    <property type="entry name" value="HTH_TETR_2"/>
    <property type="match status" value="1"/>
</dbReference>
<gene>
    <name evidence="6" type="ORF">AU192_21280</name>
</gene>
<evidence type="ECO:0000256" key="2">
    <source>
        <dbReference type="ARBA" id="ARBA00023125"/>
    </source>
</evidence>
<dbReference type="GO" id="GO:0000976">
    <property type="term" value="F:transcription cis-regulatory region binding"/>
    <property type="evidence" value="ECO:0007669"/>
    <property type="project" value="TreeGrafter"/>
</dbReference>
<dbReference type="Gene3D" id="1.10.357.10">
    <property type="entry name" value="Tetracycline Repressor, domain 2"/>
    <property type="match status" value="1"/>
</dbReference>
<dbReference type="PANTHER" id="PTHR30055">
    <property type="entry name" value="HTH-TYPE TRANSCRIPTIONAL REGULATOR RUTR"/>
    <property type="match status" value="1"/>
</dbReference>
<dbReference type="InterPro" id="IPR050109">
    <property type="entry name" value="HTH-type_TetR-like_transc_reg"/>
</dbReference>
<dbReference type="GO" id="GO:0003700">
    <property type="term" value="F:DNA-binding transcription factor activity"/>
    <property type="evidence" value="ECO:0007669"/>
    <property type="project" value="TreeGrafter"/>
</dbReference>
<reference evidence="6 7" key="1">
    <citation type="submission" date="2016-01" db="EMBL/GenBank/DDBJ databases">
        <authorList>
            <consortium name="TB Trials Study Group"/>
            <person name="Sutton G."/>
            <person name="Brinkac L."/>
            <person name="Sanka R."/>
            <person name="Adams M."/>
            <person name="Lau E.L."/>
            <person name="Macaden R."/>
            <person name="Grewal H.M.S."/>
        </authorList>
    </citation>
    <scope>NUCLEOTIDE SEQUENCE [LARGE SCALE GENOMIC DNA]</scope>
    <source>
        <strain evidence="6 7">IS-1744</strain>
    </source>
</reference>
<dbReference type="InterPro" id="IPR009057">
    <property type="entry name" value="Homeodomain-like_sf"/>
</dbReference>
<evidence type="ECO:0000256" key="3">
    <source>
        <dbReference type="ARBA" id="ARBA00023163"/>
    </source>
</evidence>
<dbReference type="PANTHER" id="PTHR30055:SF234">
    <property type="entry name" value="HTH-TYPE TRANSCRIPTIONAL REGULATOR BETI"/>
    <property type="match status" value="1"/>
</dbReference>
<dbReference type="Pfam" id="PF17932">
    <property type="entry name" value="TetR_C_24"/>
    <property type="match status" value="1"/>
</dbReference>
<dbReference type="PROSITE" id="PS01081">
    <property type="entry name" value="HTH_TETR_1"/>
    <property type="match status" value="1"/>
</dbReference>
<keyword evidence="7" id="KW-1185">Reference proteome</keyword>
<comment type="caution">
    <text evidence="6">The sequence shown here is derived from an EMBL/GenBank/DDBJ whole genome shotgun (WGS) entry which is preliminary data.</text>
</comment>
<dbReference type="RefSeq" id="WP_064395834.1">
    <property type="nucleotide sequence ID" value="NZ_LQIR01000014.1"/>
</dbReference>
<keyword evidence="2 4" id="KW-0238">DNA-binding</keyword>
<dbReference type="SUPFAM" id="SSF46689">
    <property type="entry name" value="Homeodomain-like"/>
    <property type="match status" value="1"/>
</dbReference>
<evidence type="ECO:0000256" key="1">
    <source>
        <dbReference type="ARBA" id="ARBA00023015"/>
    </source>
</evidence>
<name>A0A124EPR4_9MYCO</name>
<protein>
    <recommendedName>
        <fullName evidence="5">HTH tetR-type domain-containing protein</fullName>
    </recommendedName>
</protein>
<dbReference type="PRINTS" id="PR00455">
    <property type="entry name" value="HTHTETR"/>
</dbReference>
<dbReference type="SUPFAM" id="SSF48498">
    <property type="entry name" value="Tetracyclin repressor-like, C-terminal domain"/>
    <property type="match status" value="1"/>
</dbReference>
<evidence type="ECO:0000313" key="6">
    <source>
        <dbReference type="EMBL" id="KUI17043.1"/>
    </source>
</evidence>
<dbReference type="Pfam" id="PF00440">
    <property type="entry name" value="TetR_N"/>
    <property type="match status" value="1"/>
</dbReference>
<evidence type="ECO:0000256" key="4">
    <source>
        <dbReference type="PROSITE-ProRule" id="PRU00335"/>
    </source>
</evidence>
<proteinExistence type="predicted"/>
<dbReference type="Proteomes" id="UP000053707">
    <property type="component" value="Unassembled WGS sequence"/>
</dbReference>
<dbReference type="AlphaFoldDB" id="A0A124EPR4"/>
<dbReference type="InterPro" id="IPR023772">
    <property type="entry name" value="DNA-bd_HTH_TetR-type_CS"/>
</dbReference>
<dbReference type="InterPro" id="IPR041490">
    <property type="entry name" value="KstR2_TetR_C"/>
</dbReference>
<dbReference type="InterPro" id="IPR001647">
    <property type="entry name" value="HTH_TetR"/>
</dbReference>
<keyword evidence="1" id="KW-0805">Transcription regulation</keyword>
<sequence length="202" mass="22286">MREIKQPEVRKSEIVGAALKLFTENGYEKTTVAAIIGELGVAKGCFYHHFRSKDEVFEACVLAASQQIADTWIAALTDHSRSPTARLMDFHFSYRELTDAATSGLIADLYSRAFTDMHHRVTAQVAADVLPAVTALIEEGVQQGEFTVSDPHFTAVVLLGALQGLHEAYAPLTDLDQVAHRRKLVEMFERLLAAKIPTEESS</sequence>
<evidence type="ECO:0000259" key="5">
    <source>
        <dbReference type="PROSITE" id="PS50977"/>
    </source>
</evidence>
<dbReference type="EMBL" id="LQIR01000014">
    <property type="protein sequence ID" value="KUI17043.1"/>
    <property type="molecule type" value="Genomic_DNA"/>
</dbReference>
<evidence type="ECO:0000313" key="7">
    <source>
        <dbReference type="Proteomes" id="UP000053707"/>
    </source>
</evidence>